<dbReference type="EMBL" id="BIFR01000002">
    <property type="protein sequence ID" value="GCE15057.1"/>
    <property type="molecule type" value="Genomic_DNA"/>
</dbReference>
<sequence>MAQQFPTAFEQNLQVYGSPQSHAELQAQGIRCGRKRIVHLMQELEISARCLVHRVVTTHSDPRVRVAPNMLQRDFPAQTINGKWVTDVTYVATQQGWLYLAAVLSRAVVGWSMAVVQMNGW</sequence>
<keyword evidence="3" id="KW-1185">Reference proteome</keyword>
<accession>A0A402A7C2</accession>
<protein>
    <recommendedName>
        <fullName evidence="1">HTH-like domain-containing protein</fullName>
    </recommendedName>
</protein>
<comment type="caution">
    <text evidence="2">The sequence shown here is derived from an EMBL/GenBank/DDBJ whole genome shotgun (WGS) entry which is preliminary data.</text>
</comment>
<dbReference type="Pfam" id="PF13276">
    <property type="entry name" value="HTH_21"/>
    <property type="match status" value="1"/>
</dbReference>
<organism evidence="2 3">
    <name type="scientific">Tengunoibacter tsumagoiensis</name>
    <dbReference type="NCBI Taxonomy" id="2014871"/>
    <lineage>
        <taxon>Bacteria</taxon>
        <taxon>Bacillati</taxon>
        <taxon>Chloroflexota</taxon>
        <taxon>Ktedonobacteria</taxon>
        <taxon>Ktedonobacterales</taxon>
        <taxon>Dictyobacteraceae</taxon>
        <taxon>Tengunoibacter</taxon>
    </lineage>
</organism>
<evidence type="ECO:0000259" key="1">
    <source>
        <dbReference type="Pfam" id="PF13276"/>
    </source>
</evidence>
<dbReference type="AlphaFoldDB" id="A0A402A7C2"/>
<dbReference type="Proteomes" id="UP000287352">
    <property type="component" value="Unassembled WGS sequence"/>
</dbReference>
<name>A0A402A7C2_9CHLR</name>
<evidence type="ECO:0000313" key="2">
    <source>
        <dbReference type="EMBL" id="GCE15057.1"/>
    </source>
</evidence>
<reference evidence="3" key="1">
    <citation type="submission" date="2018-12" db="EMBL/GenBank/DDBJ databases">
        <title>Tengunoibacter tsumagoiensis gen. nov., sp. nov., Dictyobacter kobayashii sp. nov., D. alpinus sp. nov., and D. joshuensis sp. nov. and description of Dictyobacteraceae fam. nov. within the order Ktedonobacterales isolated from Tengu-no-mugimeshi.</title>
        <authorList>
            <person name="Wang C.M."/>
            <person name="Zheng Y."/>
            <person name="Sakai Y."/>
            <person name="Toyoda A."/>
            <person name="Minakuchi Y."/>
            <person name="Abe K."/>
            <person name="Yokota A."/>
            <person name="Yabe S."/>
        </authorList>
    </citation>
    <scope>NUCLEOTIDE SEQUENCE [LARGE SCALE GENOMIC DNA]</scope>
    <source>
        <strain evidence="3">Uno3</strain>
    </source>
</reference>
<dbReference type="PANTHER" id="PTHR46889">
    <property type="entry name" value="TRANSPOSASE INSF FOR INSERTION SEQUENCE IS3B-RELATED"/>
    <property type="match status" value="1"/>
</dbReference>
<gene>
    <name evidence="2" type="ORF">KTT_49160</name>
</gene>
<dbReference type="InterPro" id="IPR050900">
    <property type="entry name" value="Transposase_IS3/IS150/IS904"/>
</dbReference>
<feature type="domain" description="HTH-like" evidence="1">
    <location>
        <begin position="8"/>
        <end position="50"/>
    </location>
</feature>
<dbReference type="PANTHER" id="PTHR46889:SF4">
    <property type="entry name" value="TRANSPOSASE INSO FOR INSERTION SEQUENCE ELEMENT IS911B-RELATED"/>
    <property type="match status" value="1"/>
</dbReference>
<proteinExistence type="predicted"/>
<dbReference type="InterPro" id="IPR025948">
    <property type="entry name" value="HTH-like_dom"/>
</dbReference>
<evidence type="ECO:0000313" key="3">
    <source>
        <dbReference type="Proteomes" id="UP000287352"/>
    </source>
</evidence>